<feature type="compositionally biased region" description="Acidic residues" evidence="1">
    <location>
        <begin position="31"/>
        <end position="45"/>
    </location>
</feature>
<dbReference type="AlphaFoldDB" id="A0A5B7K1H4"/>
<evidence type="ECO:0000313" key="3">
    <source>
        <dbReference type="Proteomes" id="UP000324222"/>
    </source>
</evidence>
<feature type="region of interest" description="Disordered" evidence="1">
    <location>
        <begin position="31"/>
        <end position="62"/>
    </location>
</feature>
<comment type="caution">
    <text evidence="2">The sequence shown here is derived from an EMBL/GenBank/DDBJ whole genome shotgun (WGS) entry which is preliminary data.</text>
</comment>
<keyword evidence="3" id="KW-1185">Reference proteome</keyword>
<protein>
    <submittedName>
        <fullName evidence="2">Uncharacterized protein</fullName>
    </submittedName>
</protein>
<dbReference type="EMBL" id="VSRR010123058">
    <property type="protein sequence ID" value="MPD00474.1"/>
    <property type="molecule type" value="Genomic_DNA"/>
</dbReference>
<gene>
    <name evidence="2" type="ORF">E2C01_095947</name>
</gene>
<proteinExistence type="predicted"/>
<reference evidence="2 3" key="1">
    <citation type="submission" date="2019-05" db="EMBL/GenBank/DDBJ databases">
        <title>Another draft genome of Portunus trituberculatus and its Hox gene families provides insights of decapod evolution.</title>
        <authorList>
            <person name="Jeong J.-H."/>
            <person name="Song I."/>
            <person name="Kim S."/>
            <person name="Choi T."/>
            <person name="Kim D."/>
            <person name="Ryu S."/>
            <person name="Kim W."/>
        </authorList>
    </citation>
    <scope>NUCLEOTIDE SEQUENCE [LARGE SCALE GENOMIC DNA]</scope>
    <source>
        <tissue evidence="2">Muscle</tissue>
    </source>
</reference>
<name>A0A5B7K1H4_PORTR</name>
<evidence type="ECO:0000313" key="2">
    <source>
        <dbReference type="EMBL" id="MPD00474.1"/>
    </source>
</evidence>
<organism evidence="2 3">
    <name type="scientific">Portunus trituberculatus</name>
    <name type="common">Swimming crab</name>
    <name type="synonym">Neptunus trituberculatus</name>
    <dbReference type="NCBI Taxonomy" id="210409"/>
    <lineage>
        <taxon>Eukaryota</taxon>
        <taxon>Metazoa</taxon>
        <taxon>Ecdysozoa</taxon>
        <taxon>Arthropoda</taxon>
        <taxon>Crustacea</taxon>
        <taxon>Multicrustacea</taxon>
        <taxon>Malacostraca</taxon>
        <taxon>Eumalacostraca</taxon>
        <taxon>Eucarida</taxon>
        <taxon>Decapoda</taxon>
        <taxon>Pleocyemata</taxon>
        <taxon>Brachyura</taxon>
        <taxon>Eubrachyura</taxon>
        <taxon>Portunoidea</taxon>
        <taxon>Portunidae</taxon>
        <taxon>Portuninae</taxon>
        <taxon>Portunus</taxon>
    </lineage>
</organism>
<accession>A0A5B7K1H4</accession>
<dbReference type="Proteomes" id="UP000324222">
    <property type="component" value="Unassembled WGS sequence"/>
</dbReference>
<sequence length="86" mass="9981">MKSEDNYTCTVNSPRYLTLSVRRAISGACWEEEEKEQEEEEEEEETRSKRRAAAGLTRGEDPFSEKKASQVVIARFYSWLFVLAAR</sequence>
<evidence type="ECO:0000256" key="1">
    <source>
        <dbReference type="SAM" id="MobiDB-lite"/>
    </source>
</evidence>